<keyword evidence="4 8" id="KW-0732">Signal</keyword>
<organism evidence="9 10">
    <name type="scientific">Roseovarius phycicola</name>
    <dbReference type="NCBI Taxonomy" id="3080976"/>
    <lineage>
        <taxon>Bacteria</taxon>
        <taxon>Pseudomonadati</taxon>
        <taxon>Pseudomonadota</taxon>
        <taxon>Alphaproteobacteria</taxon>
        <taxon>Rhodobacterales</taxon>
        <taxon>Roseobacteraceae</taxon>
        <taxon>Roseovarius</taxon>
    </lineage>
</organism>
<evidence type="ECO:0000256" key="1">
    <source>
        <dbReference type="ARBA" id="ARBA00004613"/>
    </source>
</evidence>
<evidence type="ECO:0000256" key="6">
    <source>
        <dbReference type="ARBA" id="ARBA00023277"/>
    </source>
</evidence>
<evidence type="ECO:0000256" key="5">
    <source>
        <dbReference type="ARBA" id="ARBA00022801"/>
    </source>
</evidence>
<proteinExistence type="predicted"/>
<dbReference type="RefSeq" id="WP_338550031.1">
    <property type="nucleotide sequence ID" value="NZ_CP146069.1"/>
</dbReference>
<evidence type="ECO:0000256" key="8">
    <source>
        <dbReference type="SAM" id="SignalP"/>
    </source>
</evidence>
<keyword evidence="3" id="KW-0858">Xylan degradation</keyword>
<evidence type="ECO:0000256" key="2">
    <source>
        <dbReference type="ARBA" id="ARBA00022525"/>
    </source>
</evidence>
<keyword evidence="10" id="KW-1185">Reference proteome</keyword>
<dbReference type="SUPFAM" id="SSF53474">
    <property type="entry name" value="alpha/beta-Hydrolases"/>
    <property type="match status" value="1"/>
</dbReference>
<sequence>MRRLLASLLLCLGLPAFAATHSETCHAQVPCELGDRSYHVLEPDGWDGKTPLPVLLHFHGWQRQGTLIVKHGRIAAATRKRGVLLVAPNGARKTWDFWHPGTPDVDFGRSVLKDIKARYPIDETRVYVSGYSWGSNMAWRFVCEDGADVTALLAISGTLDQSEDCGTAPGEVRQVYGLKDTVLEFPYGPGGDTTYPVQLWRERLGCGPEGQEAGDWRITEHDLFTRTTWEDCTEGRVSLDIHPRGHFIPRGWIARQLDQILDLPYSYP</sequence>
<keyword evidence="2" id="KW-0964">Secreted</keyword>
<dbReference type="Gene3D" id="3.40.50.1820">
    <property type="entry name" value="alpha/beta hydrolase"/>
    <property type="match status" value="1"/>
</dbReference>
<gene>
    <name evidence="9" type="ORF">RZ517_03150</name>
</gene>
<evidence type="ECO:0000256" key="4">
    <source>
        <dbReference type="ARBA" id="ARBA00022729"/>
    </source>
</evidence>
<dbReference type="EMBL" id="CP146069">
    <property type="protein sequence ID" value="WWR47197.1"/>
    <property type="molecule type" value="Genomic_DNA"/>
</dbReference>
<keyword evidence="5" id="KW-0378">Hydrolase</keyword>
<protein>
    <submittedName>
        <fullName evidence="9">Polyhydroxybutyrate depolymerase</fullName>
    </submittedName>
</protein>
<keyword evidence="7" id="KW-0624">Polysaccharide degradation</keyword>
<comment type="subcellular location">
    <subcellularLocation>
        <location evidence="1">Secreted</location>
    </subcellularLocation>
</comment>
<feature type="signal peptide" evidence="8">
    <location>
        <begin position="1"/>
        <end position="18"/>
    </location>
</feature>
<dbReference type="PANTHER" id="PTHR38050:SF2">
    <property type="entry name" value="FERULOYL ESTERASE C-RELATED"/>
    <property type="match status" value="1"/>
</dbReference>
<dbReference type="InterPro" id="IPR043595">
    <property type="entry name" value="FaeB/C/D"/>
</dbReference>
<evidence type="ECO:0000256" key="3">
    <source>
        <dbReference type="ARBA" id="ARBA00022651"/>
    </source>
</evidence>
<feature type="chain" id="PRO_5046882214" evidence="8">
    <location>
        <begin position="19"/>
        <end position="268"/>
    </location>
</feature>
<evidence type="ECO:0000256" key="7">
    <source>
        <dbReference type="ARBA" id="ARBA00023326"/>
    </source>
</evidence>
<dbReference type="Proteomes" id="UP001364156">
    <property type="component" value="Chromosome"/>
</dbReference>
<accession>A0ABZ2HIS6</accession>
<evidence type="ECO:0000313" key="9">
    <source>
        <dbReference type="EMBL" id="WWR47197.1"/>
    </source>
</evidence>
<evidence type="ECO:0000313" key="10">
    <source>
        <dbReference type="Proteomes" id="UP001364156"/>
    </source>
</evidence>
<dbReference type="PANTHER" id="PTHR38050">
    <property type="match status" value="1"/>
</dbReference>
<dbReference type="InterPro" id="IPR029058">
    <property type="entry name" value="AB_hydrolase_fold"/>
</dbReference>
<keyword evidence="6" id="KW-0119">Carbohydrate metabolism</keyword>
<name>A0ABZ2HIS6_9RHOB</name>
<reference evidence="9 10" key="1">
    <citation type="submission" date="2023-10" db="EMBL/GenBank/DDBJ databases">
        <title>Roseovarius strain S88 nov., isolated from a marine algae.</title>
        <authorList>
            <person name="Lee M.W."/>
            <person name="Lee J.K."/>
            <person name="Kim J.M."/>
            <person name="Choi D.G."/>
            <person name="Baek J.H."/>
            <person name="Bayburt H."/>
            <person name="Jung J.J."/>
            <person name="Han D.M."/>
            <person name="Jeon C.O."/>
        </authorList>
    </citation>
    <scope>NUCLEOTIDE SEQUENCE [LARGE SCALE GENOMIC DNA]</scope>
    <source>
        <strain evidence="9 10">S88</strain>
    </source>
</reference>